<dbReference type="CDD" id="cd00067">
    <property type="entry name" value="GAL4"/>
    <property type="match status" value="1"/>
</dbReference>
<sequence>MKAQKATPIADRPPSGNARKRVCKACDRCRLKKSKCDGVIPCSRCRADNTICVFGEQKRKLRDKVYPKGYVEILEQQQDWLVQGLQELYHRTATAQGGLGGHLELDSKGHCLTHDLLAYLGVFNQSKDECFEESPDALQDRLWADNLQPQDVETSPERARAPVSSPISSRSCSSICFREDTCSESQCLDSKTNTAPRNSNDTNMYHEPHNTWIQSPFDPFDAHGAFWQWCFEADNLEPVSEIDLSFIDQNSSSELGWAVPTKLAHSRAYDQAFSHYINPDAMNGPFDQDNLTFARF</sequence>
<dbReference type="PROSITE" id="PS00463">
    <property type="entry name" value="ZN2_CY6_FUNGAL_1"/>
    <property type="match status" value="1"/>
</dbReference>
<proteinExistence type="predicted"/>
<dbReference type="GO" id="GO:0008270">
    <property type="term" value="F:zinc ion binding"/>
    <property type="evidence" value="ECO:0007669"/>
    <property type="project" value="InterPro"/>
</dbReference>
<dbReference type="SUPFAM" id="SSF57701">
    <property type="entry name" value="Zn2/Cys6 DNA-binding domain"/>
    <property type="match status" value="1"/>
</dbReference>
<dbReference type="EMBL" id="JAPQKQ010000007">
    <property type="protein sequence ID" value="KAJ5187572.1"/>
    <property type="molecule type" value="Genomic_DNA"/>
</dbReference>
<organism evidence="6 7">
    <name type="scientific">Penicillium cf. viridicatum</name>
    <dbReference type="NCBI Taxonomy" id="2972119"/>
    <lineage>
        <taxon>Eukaryota</taxon>
        <taxon>Fungi</taxon>
        <taxon>Dikarya</taxon>
        <taxon>Ascomycota</taxon>
        <taxon>Pezizomycotina</taxon>
        <taxon>Eurotiomycetes</taxon>
        <taxon>Eurotiomycetidae</taxon>
        <taxon>Eurotiales</taxon>
        <taxon>Aspergillaceae</taxon>
        <taxon>Penicillium</taxon>
    </lineage>
</organism>
<reference evidence="6" key="2">
    <citation type="journal article" date="2023" name="IMA Fungus">
        <title>Comparative genomic study of the Penicillium genus elucidates a diverse pangenome and 15 lateral gene transfer events.</title>
        <authorList>
            <person name="Petersen C."/>
            <person name="Sorensen T."/>
            <person name="Nielsen M.R."/>
            <person name="Sondergaard T.E."/>
            <person name="Sorensen J.L."/>
            <person name="Fitzpatrick D.A."/>
            <person name="Frisvad J.C."/>
            <person name="Nielsen K.L."/>
        </authorList>
    </citation>
    <scope>NUCLEOTIDE SEQUENCE</scope>
    <source>
        <strain evidence="6">IBT 20477</strain>
    </source>
</reference>
<keyword evidence="2" id="KW-0238">DNA-binding</keyword>
<dbReference type="GO" id="GO:0000981">
    <property type="term" value="F:DNA-binding transcription factor activity, RNA polymerase II-specific"/>
    <property type="evidence" value="ECO:0007669"/>
    <property type="project" value="InterPro"/>
</dbReference>
<dbReference type="Gene3D" id="4.10.240.10">
    <property type="entry name" value="Zn(2)-C6 fungal-type DNA-binding domain"/>
    <property type="match status" value="1"/>
</dbReference>
<dbReference type="InterPro" id="IPR036864">
    <property type="entry name" value="Zn2-C6_fun-type_DNA-bd_sf"/>
</dbReference>
<dbReference type="Proteomes" id="UP001150942">
    <property type="component" value="Unassembled WGS sequence"/>
</dbReference>
<evidence type="ECO:0000256" key="3">
    <source>
        <dbReference type="ARBA" id="ARBA00023163"/>
    </source>
</evidence>
<evidence type="ECO:0000313" key="7">
    <source>
        <dbReference type="Proteomes" id="UP001150942"/>
    </source>
</evidence>
<reference evidence="6" key="1">
    <citation type="submission" date="2022-11" db="EMBL/GenBank/DDBJ databases">
        <authorList>
            <person name="Petersen C."/>
        </authorList>
    </citation>
    <scope>NUCLEOTIDE SEQUENCE</scope>
    <source>
        <strain evidence="6">IBT 20477</strain>
    </source>
</reference>
<keyword evidence="7" id="KW-1185">Reference proteome</keyword>
<dbReference type="InterPro" id="IPR052783">
    <property type="entry name" value="Metabolic/Drug-Res_Regulator"/>
</dbReference>
<dbReference type="InterPro" id="IPR001138">
    <property type="entry name" value="Zn2Cys6_DnaBD"/>
</dbReference>
<feature type="domain" description="Zn(2)-C6 fungal-type" evidence="5">
    <location>
        <begin position="25"/>
        <end position="54"/>
    </location>
</feature>
<accession>A0A9W9J0W2</accession>
<evidence type="ECO:0000259" key="5">
    <source>
        <dbReference type="PROSITE" id="PS50048"/>
    </source>
</evidence>
<keyword evidence="4" id="KW-0539">Nucleus</keyword>
<dbReference type="AlphaFoldDB" id="A0A9W9J0W2"/>
<comment type="caution">
    <text evidence="6">The sequence shown here is derived from an EMBL/GenBank/DDBJ whole genome shotgun (WGS) entry which is preliminary data.</text>
</comment>
<dbReference type="PANTHER" id="PTHR47655">
    <property type="entry name" value="QUINIC ACID UTILIZATION ACTIVATOR"/>
    <property type="match status" value="1"/>
</dbReference>
<evidence type="ECO:0000256" key="1">
    <source>
        <dbReference type="ARBA" id="ARBA00023015"/>
    </source>
</evidence>
<dbReference type="PANTHER" id="PTHR47655:SF3">
    <property type="entry name" value="ZN(II)2CYS6 TRANSCRIPTION FACTOR (EUROFUNG)"/>
    <property type="match status" value="1"/>
</dbReference>
<dbReference type="Pfam" id="PF00172">
    <property type="entry name" value="Zn_clus"/>
    <property type="match status" value="1"/>
</dbReference>
<dbReference type="PROSITE" id="PS50048">
    <property type="entry name" value="ZN2_CY6_FUNGAL_2"/>
    <property type="match status" value="1"/>
</dbReference>
<protein>
    <recommendedName>
        <fullName evidence="5">Zn(2)-C6 fungal-type domain-containing protein</fullName>
    </recommendedName>
</protein>
<gene>
    <name evidence="6" type="ORF">N7449_010566</name>
</gene>
<name>A0A9W9J0W2_9EURO</name>
<dbReference type="OrthoDB" id="4151048at2759"/>
<evidence type="ECO:0000313" key="6">
    <source>
        <dbReference type="EMBL" id="KAJ5187572.1"/>
    </source>
</evidence>
<keyword evidence="3" id="KW-0804">Transcription</keyword>
<evidence type="ECO:0000256" key="4">
    <source>
        <dbReference type="ARBA" id="ARBA00023242"/>
    </source>
</evidence>
<dbReference type="GO" id="GO:0003677">
    <property type="term" value="F:DNA binding"/>
    <property type="evidence" value="ECO:0007669"/>
    <property type="project" value="UniProtKB-KW"/>
</dbReference>
<evidence type="ECO:0000256" key="2">
    <source>
        <dbReference type="ARBA" id="ARBA00023125"/>
    </source>
</evidence>
<dbReference type="SMART" id="SM00066">
    <property type="entry name" value="GAL4"/>
    <property type="match status" value="1"/>
</dbReference>
<keyword evidence="1" id="KW-0805">Transcription regulation</keyword>